<feature type="transmembrane region" description="Helical" evidence="2">
    <location>
        <begin position="101"/>
        <end position="122"/>
    </location>
</feature>
<dbReference type="Pfam" id="PF08058">
    <property type="entry name" value="NPCC"/>
    <property type="match status" value="1"/>
</dbReference>
<accession>A0AAV9JHB8</accession>
<feature type="region of interest" description="Disordered" evidence="1">
    <location>
        <begin position="1"/>
        <end position="80"/>
    </location>
</feature>
<dbReference type="PANTHER" id="PTHR28003:SF1">
    <property type="entry name" value="NUCLEOPORIN POM34"/>
    <property type="match status" value="1"/>
</dbReference>
<dbReference type="InterPro" id="IPR012578">
    <property type="entry name" value="Nucl_pore_cmplx"/>
</dbReference>
<dbReference type="GO" id="GO:0030474">
    <property type="term" value="P:spindle pole body duplication"/>
    <property type="evidence" value="ECO:0007669"/>
    <property type="project" value="TreeGrafter"/>
</dbReference>
<dbReference type="EMBL" id="JAVFHQ010000026">
    <property type="protein sequence ID" value="KAK4544230.1"/>
    <property type="molecule type" value="Genomic_DNA"/>
</dbReference>
<protein>
    <recommendedName>
        <fullName evidence="5">Nucleoporin POM34</fullName>
    </recommendedName>
</protein>
<keyword evidence="2" id="KW-0812">Transmembrane</keyword>
<feature type="compositionally biased region" description="Low complexity" evidence="1">
    <location>
        <begin position="20"/>
        <end position="40"/>
    </location>
</feature>
<evidence type="ECO:0008006" key="5">
    <source>
        <dbReference type="Google" id="ProtNLM"/>
    </source>
</evidence>
<keyword evidence="2" id="KW-0472">Membrane</keyword>
<keyword evidence="2" id="KW-1133">Transmembrane helix</keyword>
<name>A0AAV9JHB8_9PEZI</name>
<organism evidence="3 4">
    <name type="scientific">Oleoguttula mirabilis</name>
    <dbReference type="NCBI Taxonomy" id="1507867"/>
    <lineage>
        <taxon>Eukaryota</taxon>
        <taxon>Fungi</taxon>
        <taxon>Dikarya</taxon>
        <taxon>Ascomycota</taxon>
        <taxon>Pezizomycotina</taxon>
        <taxon>Dothideomycetes</taxon>
        <taxon>Dothideomycetidae</taxon>
        <taxon>Mycosphaerellales</taxon>
        <taxon>Teratosphaeriaceae</taxon>
        <taxon>Oleoguttula</taxon>
    </lineage>
</organism>
<dbReference type="GO" id="GO:0070762">
    <property type="term" value="C:nuclear pore transmembrane ring"/>
    <property type="evidence" value="ECO:0007669"/>
    <property type="project" value="TreeGrafter"/>
</dbReference>
<proteinExistence type="predicted"/>
<evidence type="ECO:0000313" key="4">
    <source>
        <dbReference type="Proteomes" id="UP001324427"/>
    </source>
</evidence>
<sequence>MSTTSLVRTDSRSTLAPAASRQPSRQSTTTTSSPLTTVTSILPKLTLTPQKGSATTAQKTGTPQQQPSPAVSTPGQWQHPRMDEVIRRQSSTNFDGSNMRIIGLNVALMLTSFLVPVVAYSALPRTWLLASEPYTLYTLYLLRAFFTLNLALALAPLFRPQDACEDIPLTPAQRHHLGLPPMTRSATPQEKEQYVTPPRYSRSTTPQSSSSSMRALASDSPLSGRNTSPALDGSTGISRRSVSGSPFGSQRPASPLAAGLRDGAGEQRRRLSFQSTRSSPLGTSEFDAVGSIGTPTKSGKASVGLNSKWLYEKGRGSPRASMNGGLAGFGGSGSVFS</sequence>
<evidence type="ECO:0000313" key="3">
    <source>
        <dbReference type="EMBL" id="KAK4544230.1"/>
    </source>
</evidence>
<dbReference type="AlphaFoldDB" id="A0AAV9JHB8"/>
<evidence type="ECO:0000256" key="2">
    <source>
        <dbReference type="SAM" id="Phobius"/>
    </source>
</evidence>
<keyword evidence="4" id="KW-1185">Reference proteome</keyword>
<dbReference type="PANTHER" id="PTHR28003">
    <property type="entry name" value="NUCLEOPORIN POM34"/>
    <property type="match status" value="1"/>
</dbReference>
<feature type="compositionally biased region" description="Polar residues" evidence="1">
    <location>
        <begin position="272"/>
        <end position="282"/>
    </location>
</feature>
<feature type="compositionally biased region" description="Low complexity" evidence="1">
    <location>
        <begin position="196"/>
        <end position="212"/>
    </location>
</feature>
<feature type="compositionally biased region" description="Polar residues" evidence="1">
    <location>
        <begin position="47"/>
        <end position="76"/>
    </location>
</feature>
<evidence type="ECO:0000256" key="1">
    <source>
        <dbReference type="SAM" id="MobiDB-lite"/>
    </source>
</evidence>
<feature type="region of interest" description="Disordered" evidence="1">
    <location>
        <begin position="172"/>
        <end position="301"/>
    </location>
</feature>
<dbReference type="GO" id="GO:0005640">
    <property type="term" value="C:nuclear outer membrane"/>
    <property type="evidence" value="ECO:0007669"/>
    <property type="project" value="TreeGrafter"/>
</dbReference>
<dbReference type="GO" id="GO:0006606">
    <property type="term" value="P:protein import into nucleus"/>
    <property type="evidence" value="ECO:0007669"/>
    <property type="project" value="TreeGrafter"/>
</dbReference>
<feature type="compositionally biased region" description="Polar residues" evidence="1">
    <location>
        <begin position="1"/>
        <end position="14"/>
    </location>
</feature>
<feature type="compositionally biased region" description="Polar residues" evidence="1">
    <location>
        <begin position="220"/>
        <end position="252"/>
    </location>
</feature>
<dbReference type="Proteomes" id="UP001324427">
    <property type="component" value="Unassembled WGS sequence"/>
</dbReference>
<comment type="caution">
    <text evidence="3">The sequence shown here is derived from an EMBL/GenBank/DDBJ whole genome shotgun (WGS) entry which is preliminary data.</text>
</comment>
<feature type="transmembrane region" description="Helical" evidence="2">
    <location>
        <begin position="134"/>
        <end position="158"/>
    </location>
</feature>
<gene>
    <name evidence="3" type="ORF">LTR36_004440</name>
</gene>
<reference evidence="3 4" key="1">
    <citation type="submission" date="2021-11" db="EMBL/GenBank/DDBJ databases">
        <title>Black yeast isolated from Biological Soil Crust.</title>
        <authorList>
            <person name="Kurbessoian T."/>
        </authorList>
    </citation>
    <scope>NUCLEOTIDE SEQUENCE [LARGE SCALE GENOMIC DNA]</scope>
    <source>
        <strain evidence="3 4">CCFEE 5522</strain>
    </source>
</reference>